<dbReference type="HAMAP" id="MF_00406">
    <property type="entry name" value="FabZ"/>
    <property type="match status" value="1"/>
</dbReference>
<dbReference type="EC" id="4.2.1.59" evidence="9"/>
<dbReference type="AlphaFoldDB" id="A0A845QBV7"/>
<keyword evidence="11" id="KW-1185">Reference proteome</keyword>
<evidence type="ECO:0000256" key="5">
    <source>
        <dbReference type="ARBA" id="ARBA00022556"/>
    </source>
</evidence>
<evidence type="ECO:0000313" key="10">
    <source>
        <dbReference type="EMBL" id="NBG95660.1"/>
    </source>
</evidence>
<dbReference type="GO" id="GO:0006633">
    <property type="term" value="P:fatty acid biosynthetic process"/>
    <property type="evidence" value="ECO:0007669"/>
    <property type="project" value="UniProtKB-UniRule"/>
</dbReference>
<dbReference type="InterPro" id="IPR010084">
    <property type="entry name" value="FabZ"/>
</dbReference>
<dbReference type="Pfam" id="PF07977">
    <property type="entry name" value="FabA"/>
    <property type="match status" value="1"/>
</dbReference>
<dbReference type="InterPro" id="IPR013114">
    <property type="entry name" value="FabA_FabZ"/>
</dbReference>
<evidence type="ECO:0000313" key="11">
    <source>
        <dbReference type="Proteomes" id="UP000470384"/>
    </source>
</evidence>
<comment type="function">
    <text evidence="8 9">Involved in unsaturated fatty acids biosynthesis. Catalyzes the dehydration of short chain beta-hydroxyacyl-ACPs and long chain saturated and unsaturated beta-hydroxyacyl-ACPs.</text>
</comment>
<dbReference type="RefSeq" id="WP_160587572.1">
    <property type="nucleotide sequence ID" value="NZ_BMHN01000001.1"/>
</dbReference>
<keyword evidence="6 9" id="KW-0443">Lipid metabolism</keyword>
<dbReference type="OrthoDB" id="9772788at2"/>
<dbReference type="NCBIfam" id="NF000582">
    <property type="entry name" value="PRK00006.1"/>
    <property type="match status" value="1"/>
</dbReference>
<evidence type="ECO:0000256" key="6">
    <source>
        <dbReference type="ARBA" id="ARBA00023098"/>
    </source>
</evidence>
<dbReference type="InterPro" id="IPR029069">
    <property type="entry name" value="HotDog_dom_sf"/>
</dbReference>
<reference evidence="10 11" key="1">
    <citation type="journal article" date="2016" name="Int. J. Syst. Evol. Microbiol.">
        <title>Pyruvatibacter mobilis gen. nov., sp. nov., a marine bacterium from the culture broth of Picochlorum sp. 122.</title>
        <authorList>
            <person name="Wang G."/>
            <person name="Tang M."/>
            <person name="Wu H."/>
            <person name="Dai S."/>
            <person name="Li T."/>
            <person name="Chen C."/>
            <person name="He H."/>
            <person name="Fan J."/>
            <person name="Xiang W."/>
            <person name="Li X."/>
        </authorList>
    </citation>
    <scope>NUCLEOTIDE SEQUENCE [LARGE SCALE GENOMIC DNA]</scope>
    <source>
        <strain evidence="10 11">GYP-11</strain>
    </source>
</reference>
<dbReference type="NCBIfam" id="TIGR01750">
    <property type="entry name" value="fabZ"/>
    <property type="match status" value="1"/>
</dbReference>
<gene>
    <name evidence="9 10" type="primary">fabZ</name>
    <name evidence="10" type="ORF">GTQ45_07935</name>
</gene>
<evidence type="ECO:0000256" key="3">
    <source>
        <dbReference type="ARBA" id="ARBA00022490"/>
    </source>
</evidence>
<dbReference type="FunFam" id="3.10.129.10:FF:000001">
    <property type="entry name" value="3-hydroxyacyl-[acyl-carrier-protein] dehydratase FabZ"/>
    <property type="match status" value="1"/>
</dbReference>
<feature type="active site" evidence="9">
    <location>
        <position position="63"/>
    </location>
</feature>
<evidence type="ECO:0000256" key="8">
    <source>
        <dbReference type="ARBA" id="ARBA00025049"/>
    </source>
</evidence>
<organism evidence="10 11">
    <name type="scientific">Pyruvatibacter mobilis</name>
    <dbReference type="NCBI Taxonomy" id="1712261"/>
    <lineage>
        <taxon>Bacteria</taxon>
        <taxon>Pseudomonadati</taxon>
        <taxon>Pseudomonadota</taxon>
        <taxon>Alphaproteobacteria</taxon>
        <taxon>Hyphomicrobiales</taxon>
        <taxon>Parvibaculaceae</taxon>
        <taxon>Pyruvatibacter</taxon>
    </lineage>
</organism>
<dbReference type="Proteomes" id="UP000470384">
    <property type="component" value="Unassembled WGS sequence"/>
</dbReference>
<evidence type="ECO:0000256" key="2">
    <source>
        <dbReference type="ARBA" id="ARBA00009174"/>
    </source>
</evidence>
<dbReference type="GO" id="GO:0019171">
    <property type="term" value="F:(3R)-hydroxyacyl-[acyl-carrier-protein] dehydratase activity"/>
    <property type="evidence" value="ECO:0007669"/>
    <property type="project" value="UniProtKB-EC"/>
</dbReference>
<sequence>MADTNETPPTGGTMGIADIMRVMELLPHRYPMLLIDRIIDIDGDKSAVGIKNVTINEPHFQGHFPELPVMPGVLIIEAMAQTAGAVVMSNMDARADTKTVYFMTIDGARFRKPVVPGDVLELHVEMIRSRGPVWKYSGKAKVGDTLVAEAEFSAMIADRDAGGGANPKISKAKGDA</sequence>
<keyword evidence="3 9" id="KW-0963">Cytoplasm</keyword>
<dbReference type="GO" id="GO:0016020">
    <property type="term" value="C:membrane"/>
    <property type="evidence" value="ECO:0007669"/>
    <property type="project" value="GOC"/>
</dbReference>
<evidence type="ECO:0000256" key="7">
    <source>
        <dbReference type="ARBA" id="ARBA00023239"/>
    </source>
</evidence>
<comment type="subcellular location">
    <subcellularLocation>
        <location evidence="1 9">Cytoplasm</location>
    </subcellularLocation>
</comment>
<dbReference type="GO" id="GO:0005737">
    <property type="term" value="C:cytoplasm"/>
    <property type="evidence" value="ECO:0007669"/>
    <property type="project" value="UniProtKB-SubCell"/>
</dbReference>
<comment type="catalytic activity">
    <reaction evidence="9">
        <text>a (3R)-hydroxyacyl-[ACP] = a (2E)-enoyl-[ACP] + H2O</text>
        <dbReference type="Rhea" id="RHEA:13097"/>
        <dbReference type="Rhea" id="RHEA-COMP:9925"/>
        <dbReference type="Rhea" id="RHEA-COMP:9945"/>
        <dbReference type="ChEBI" id="CHEBI:15377"/>
        <dbReference type="ChEBI" id="CHEBI:78784"/>
        <dbReference type="ChEBI" id="CHEBI:78827"/>
        <dbReference type="EC" id="4.2.1.59"/>
    </reaction>
</comment>
<evidence type="ECO:0000256" key="1">
    <source>
        <dbReference type="ARBA" id="ARBA00004496"/>
    </source>
</evidence>
<dbReference type="PANTHER" id="PTHR30272:SF1">
    <property type="entry name" value="3-HYDROXYACYL-[ACYL-CARRIER-PROTEIN] DEHYDRATASE"/>
    <property type="match status" value="1"/>
</dbReference>
<protein>
    <recommendedName>
        <fullName evidence="9">3-hydroxyacyl-[acyl-carrier-protein] dehydratase FabZ</fullName>
        <ecNumber evidence="9">4.2.1.59</ecNumber>
    </recommendedName>
    <alternativeName>
        <fullName evidence="9">(3R)-hydroxymyristoyl-[acyl-carrier-protein] dehydratase</fullName>
        <shortName evidence="9">(3R)-hydroxymyristoyl-ACP dehydrase</shortName>
    </alternativeName>
    <alternativeName>
        <fullName evidence="9">Beta-hydroxyacyl-ACP dehydratase</fullName>
    </alternativeName>
</protein>
<accession>A0A845QBV7</accession>
<evidence type="ECO:0000256" key="4">
    <source>
        <dbReference type="ARBA" id="ARBA00022516"/>
    </source>
</evidence>
<proteinExistence type="inferred from homology"/>
<dbReference type="GeneID" id="300654872"/>
<comment type="caution">
    <text evidence="10">The sequence shown here is derived from an EMBL/GenBank/DDBJ whole genome shotgun (WGS) entry which is preliminary data.</text>
</comment>
<keyword evidence="7 9" id="KW-0456">Lyase</keyword>
<evidence type="ECO:0000256" key="9">
    <source>
        <dbReference type="HAMAP-Rule" id="MF_00406"/>
    </source>
</evidence>
<keyword evidence="4 9" id="KW-0444">Lipid biosynthesis</keyword>
<keyword evidence="5 9" id="KW-0441">Lipid A biosynthesis</keyword>
<dbReference type="CDD" id="cd01288">
    <property type="entry name" value="FabZ"/>
    <property type="match status" value="1"/>
</dbReference>
<name>A0A845QBV7_9HYPH</name>
<comment type="similarity">
    <text evidence="2 9">Belongs to the thioester dehydratase family. FabZ subfamily.</text>
</comment>
<dbReference type="SUPFAM" id="SSF54637">
    <property type="entry name" value="Thioesterase/thiol ester dehydrase-isomerase"/>
    <property type="match status" value="1"/>
</dbReference>
<dbReference type="PANTHER" id="PTHR30272">
    <property type="entry name" value="3-HYDROXYACYL-[ACYL-CARRIER-PROTEIN] DEHYDRATASE"/>
    <property type="match status" value="1"/>
</dbReference>
<dbReference type="EMBL" id="WXYQ01000005">
    <property type="protein sequence ID" value="NBG95660.1"/>
    <property type="molecule type" value="Genomic_DNA"/>
</dbReference>
<dbReference type="GO" id="GO:0009245">
    <property type="term" value="P:lipid A biosynthetic process"/>
    <property type="evidence" value="ECO:0007669"/>
    <property type="project" value="UniProtKB-UniRule"/>
</dbReference>
<dbReference type="Gene3D" id="3.10.129.10">
    <property type="entry name" value="Hotdog Thioesterase"/>
    <property type="match status" value="1"/>
</dbReference>